<dbReference type="Proteomes" id="UP000295293">
    <property type="component" value="Unassembled WGS sequence"/>
</dbReference>
<dbReference type="Pfam" id="PF12796">
    <property type="entry name" value="Ank_2"/>
    <property type="match status" value="1"/>
</dbReference>
<keyword evidence="2" id="KW-1185">Reference proteome</keyword>
<proteinExistence type="predicted"/>
<dbReference type="InterPro" id="IPR036770">
    <property type="entry name" value="Ankyrin_rpt-contain_sf"/>
</dbReference>
<evidence type="ECO:0000313" key="1">
    <source>
        <dbReference type="EMBL" id="TDR45697.1"/>
    </source>
</evidence>
<name>A0A4R6Z293_9GAMM</name>
<evidence type="ECO:0000313" key="2">
    <source>
        <dbReference type="Proteomes" id="UP000295293"/>
    </source>
</evidence>
<sequence>MNTTFTNHLAAVEQTQQITDVLLSPEEPYSHLRFFADPPSVVQLTLIKWAIDRLQVPVLWHRLDEALAAVCAAMGEGLPNPGKAYFLQASRDLQLALIHGALNNKVRCFDAWTFDQACRREHRQRGDSPMPEWEAPGITMLAYAYSATDLHVLIKQRAPVEVIKLAIEWAADVNALDGREHMTALHWFARGNYWENKGWADEVVRLLFDAGVDSAIADPKGFTALDYAAMSCSQAELKALALAGAFYTRTQTAEYTYLLARAGGWADALELRISRRSAAI</sequence>
<organism evidence="1 2">
    <name type="scientific">Tahibacter aquaticus</name>
    <dbReference type="NCBI Taxonomy" id="520092"/>
    <lineage>
        <taxon>Bacteria</taxon>
        <taxon>Pseudomonadati</taxon>
        <taxon>Pseudomonadota</taxon>
        <taxon>Gammaproteobacteria</taxon>
        <taxon>Lysobacterales</taxon>
        <taxon>Rhodanobacteraceae</taxon>
        <taxon>Tahibacter</taxon>
    </lineage>
</organism>
<comment type="caution">
    <text evidence="1">The sequence shown here is derived from an EMBL/GenBank/DDBJ whole genome shotgun (WGS) entry which is preliminary data.</text>
</comment>
<gene>
    <name evidence="1" type="ORF">DFR29_104125</name>
</gene>
<dbReference type="InterPro" id="IPR002110">
    <property type="entry name" value="Ankyrin_rpt"/>
</dbReference>
<dbReference type="OrthoDB" id="9812708at2"/>
<protein>
    <submittedName>
        <fullName evidence="1">Ankyrin repeat protein</fullName>
    </submittedName>
</protein>
<dbReference type="Gene3D" id="1.25.40.20">
    <property type="entry name" value="Ankyrin repeat-containing domain"/>
    <property type="match status" value="1"/>
</dbReference>
<reference evidence="1 2" key="1">
    <citation type="submission" date="2019-03" db="EMBL/GenBank/DDBJ databases">
        <title>Genomic Encyclopedia of Type Strains, Phase IV (KMG-IV): sequencing the most valuable type-strain genomes for metagenomic binning, comparative biology and taxonomic classification.</title>
        <authorList>
            <person name="Goeker M."/>
        </authorList>
    </citation>
    <scope>NUCLEOTIDE SEQUENCE [LARGE SCALE GENOMIC DNA]</scope>
    <source>
        <strain evidence="1 2">DSM 21667</strain>
    </source>
</reference>
<dbReference type="RefSeq" id="WP_133818066.1">
    <property type="nucleotide sequence ID" value="NZ_SNZH01000004.1"/>
</dbReference>
<accession>A0A4R6Z293</accession>
<dbReference type="AlphaFoldDB" id="A0A4R6Z293"/>
<dbReference type="SUPFAM" id="SSF48403">
    <property type="entry name" value="Ankyrin repeat"/>
    <property type="match status" value="1"/>
</dbReference>
<dbReference type="EMBL" id="SNZH01000004">
    <property type="protein sequence ID" value="TDR45697.1"/>
    <property type="molecule type" value="Genomic_DNA"/>
</dbReference>